<keyword evidence="3" id="KW-0325">Glycoprotein</keyword>
<dbReference type="Pfam" id="PF09443">
    <property type="entry name" value="CFC"/>
    <property type="match status" value="1"/>
</dbReference>
<keyword evidence="7" id="KW-1185">Reference proteome</keyword>
<feature type="chain" id="PRO_5034500134" description="Cryptic/Cripto CFC domain-containing protein" evidence="4">
    <location>
        <begin position="22"/>
        <end position="169"/>
    </location>
</feature>
<reference evidence="6" key="2">
    <citation type="submission" date="2025-09" db="UniProtKB">
        <authorList>
            <consortium name="Ensembl"/>
        </authorList>
    </citation>
    <scope>IDENTIFICATION</scope>
</reference>
<organism evidence="6 7">
    <name type="scientific">Piliocolobus tephrosceles</name>
    <name type="common">Ugandan red Colobus</name>
    <dbReference type="NCBI Taxonomy" id="591936"/>
    <lineage>
        <taxon>Eukaryota</taxon>
        <taxon>Metazoa</taxon>
        <taxon>Chordata</taxon>
        <taxon>Craniata</taxon>
        <taxon>Vertebrata</taxon>
        <taxon>Euteleostomi</taxon>
        <taxon>Mammalia</taxon>
        <taxon>Eutheria</taxon>
        <taxon>Euarchontoglires</taxon>
        <taxon>Primates</taxon>
        <taxon>Haplorrhini</taxon>
        <taxon>Catarrhini</taxon>
        <taxon>Cercopithecidae</taxon>
        <taxon>Colobinae</taxon>
        <taxon>Piliocolobus</taxon>
    </lineage>
</organism>
<keyword evidence="2" id="KW-1015">Disulfide bond</keyword>
<sequence>RSRKLLSFIFLLSYPRPMGLGHQELVRPSQGDPAFRDDSIQTQEEPAICPPSSQLVPPMGIQDSKELYRTCCLNGGTCMLGSFCACPFYHDICKENCGSVPHDTRLPKKCSVCKCWHSQLHCFLQAFLPGCAGLVMDEHFTASRTPELPPSACTTFMLAGICLSIKSYS</sequence>
<keyword evidence="1" id="KW-0245">EGF-like domain</keyword>
<dbReference type="Proteomes" id="UP000694416">
    <property type="component" value="Unplaced"/>
</dbReference>
<evidence type="ECO:0000256" key="1">
    <source>
        <dbReference type="ARBA" id="ARBA00022536"/>
    </source>
</evidence>
<dbReference type="AlphaFoldDB" id="A0A8C9M1T4"/>
<evidence type="ECO:0000256" key="3">
    <source>
        <dbReference type="ARBA" id="ARBA00023180"/>
    </source>
</evidence>
<reference evidence="6" key="1">
    <citation type="submission" date="2025-08" db="UniProtKB">
        <authorList>
            <consortium name="Ensembl"/>
        </authorList>
    </citation>
    <scope>IDENTIFICATION</scope>
</reference>
<evidence type="ECO:0000313" key="6">
    <source>
        <dbReference type="Ensembl" id="ENSPTEP00000043713.1"/>
    </source>
</evidence>
<name>A0A8C9M1T4_9PRIM</name>
<dbReference type="SUPFAM" id="SSF57196">
    <property type="entry name" value="EGF/Laminin"/>
    <property type="match status" value="1"/>
</dbReference>
<evidence type="ECO:0000259" key="5">
    <source>
        <dbReference type="Pfam" id="PF09443"/>
    </source>
</evidence>
<dbReference type="InterPro" id="IPR019011">
    <property type="entry name" value="Cryptic/Cripto_CFC-dom"/>
</dbReference>
<dbReference type="Ensembl" id="ENSPTET00000058155.1">
    <property type="protein sequence ID" value="ENSPTEP00000043713.1"/>
    <property type="gene ID" value="ENSPTEG00000039755.1"/>
</dbReference>
<evidence type="ECO:0000256" key="2">
    <source>
        <dbReference type="ARBA" id="ARBA00023157"/>
    </source>
</evidence>
<proteinExistence type="predicted"/>
<evidence type="ECO:0000256" key="4">
    <source>
        <dbReference type="SAM" id="SignalP"/>
    </source>
</evidence>
<evidence type="ECO:0000313" key="7">
    <source>
        <dbReference type="Proteomes" id="UP000694416"/>
    </source>
</evidence>
<keyword evidence="4" id="KW-0732">Signal</keyword>
<protein>
    <recommendedName>
        <fullName evidence="5">Cryptic/Cripto CFC domain-containing protein</fullName>
    </recommendedName>
</protein>
<feature type="signal peptide" evidence="4">
    <location>
        <begin position="1"/>
        <end position="21"/>
    </location>
</feature>
<accession>A0A8C9M1T4</accession>
<feature type="domain" description="Cryptic/Cripto CFC" evidence="5">
    <location>
        <begin position="97"/>
        <end position="131"/>
    </location>
</feature>